<protein>
    <submittedName>
        <fullName evidence="2">Uncharacterized protein</fullName>
    </submittedName>
</protein>
<keyword evidence="3" id="KW-1185">Reference proteome</keyword>
<sequence>MKTRSVLAVAGVAAVLAVAPTYAYATCDPQVENLAPARAAVSEELAALAPYKAGADSRDLTWVKDNVEKMVPDWLPNTKRIATQAKPDLVRLADDCYQAGQGTAKPDLTEFVACVKRGLLTEVFPEYVPELPALCKEFEAALADPAITDKSREWARHWVNEYVKYRETRPEQ</sequence>
<evidence type="ECO:0000313" key="3">
    <source>
        <dbReference type="Proteomes" id="UP000763557"/>
    </source>
</evidence>
<evidence type="ECO:0000256" key="1">
    <source>
        <dbReference type="SAM" id="SignalP"/>
    </source>
</evidence>
<reference evidence="2 3" key="1">
    <citation type="submission" date="2020-01" db="EMBL/GenBank/DDBJ databases">
        <title>Kibdelosporangium persica a novel Actinomycetes from a hot desert in Iran.</title>
        <authorList>
            <person name="Safaei N."/>
            <person name="Zaburannyi N."/>
            <person name="Mueller R."/>
            <person name="Wink J."/>
        </authorList>
    </citation>
    <scope>NUCLEOTIDE SEQUENCE [LARGE SCALE GENOMIC DNA]</scope>
    <source>
        <strain evidence="2 3">4NS15</strain>
    </source>
</reference>
<feature type="signal peptide" evidence="1">
    <location>
        <begin position="1"/>
        <end position="25"/>
    </location>
</feature>
<proteinExistence type="predicted"/>
<name>A0ABX2F7B5_9PSEU</name>
<organism evidence="2 3">
    <name type="scientific">Kibdelosporangium persicum</name>
    <dbReference type="NCBI Taxonomy" id="2698649"/>
    <lineage>
        <taxon>Bacteria</taxon>
        <taxon>Bacillati</taxon>
        <taxon>Actinomycetota</taxon>
        <taxon>Actinomycetes</taxon>
        <taxon>Pseudonocardiales</taxon>
        <taxon>Pseudonocardiaceae</taxon>
        <taxon>Kibdelosporangium</taxon>
    </lineage>
</organism>
<feature type="chain" id="PRO_5045814673" evidence="1">
    <location>
        <begin position="26"/>
        <end position="172"/>
    </location>
</feature>
<dbReference type="RefSeq" id="WP_173134455.1">
    <property type="nucleotide sequence ID" value="NZ_CBCSGW010000010.1"/>
</dbReference>
<accession>A0ABX2F7B5</accession>
<dbReference type="Proteomes" id="UP000763557">
    <property type="component" value="Unassembled WGS sequence"/>
</dbReference>
<comment type="caution">
    <text evidence="2">The sequence shown here is derived from an EMBL/GenBank/DDBJ whole genome shotgun (WGS) entry which is preliminary data.</text>
</comment>
<keyword evidence="1" id="KW-0732">Signal</keyword>
<dbReference type="EMBL" id="JAAATY010000013">
    <property type="protein sequence ID" value="NRN67162.1"/>
    <property type="molecule type" value="Genomic_DNA"/>
</dbReference>
<gene>
    <name evidence="2" type="ORF">GC106_43950</name>
</gene>
<evidence type="ECO:0000313" key="2">
    <source>
        <dbReference type="EMBL" id="NRN67162.1"/>
    </source>
</evidence>